<organism evidence="3 4">
    <name type="scientific">Mya arenaria</name>
    <name type="common">Soft-shell clam</name>
    <dbReference type="NCBI Taxonomy" id="6604"/>
    <lineage>
        <taxon>Eukaryota</taxon>
        <taxon>Metazoa</taxon>
        <taxon>Spiralia</taxon>
        <taxon>Lophotrochozoa</taxon>
        <taxon>Mollusca</taxon>
        <taxon>Bivalvia</taxon>
        <taxon>Autobranchia</taxon>
        <taxon>Heteroconchia</taxon>
        <taxon>Euheterodonta</taxon>
        <taxon>Imparidentia</taxon>
        <taxon>Neoheterodontei</taxon>
        <taxon>Myida</taxon>
        <taxon>Myoidea</taxon>
        <taxon>Myidae</taxon>
        <taxon>Mya</taxon>
    </lineage>
</organism>
<accession>A0ABY7DYT9</accession>
<reference evidence="3" key="1">
    <citation type="submission" date="2022-11" db="EMBL/GenBank/DDBJ databases">
        <title>Centuries of genome instability and evolution in soft-shell clam transmissible cancer (bioRxiv).</title>
        <authorList>
            <person name="Hart S.F.M."/>
            <person name="Yonemitsu M.A."/>
            <person name="Giersch R.M."/>
            <person name="Beal B.F."/>
            <person name="Arriagada G."/>
            <person name="Davis B.W."/>
            <person name="Ostrander E.A."/>
            <person name="Goff S.P."/>
            <person name="Metzger M.J."/>
        </authorList>
    </citation>
    <scope>NUCLEOTIDE SEQUENCE</scope>
    <source>
        <strain evidence="3">MELC-2E11</strain>
        <tissue evidence="3">Siphon/mantle</tissue>
    </source>
</reference>
<proteinExistence type="predicted"/>
<dbReference type="EMBL" id="CP111015">
    <property type="protein sequence ID" value="WAR02908.1"/>
    <property type="molecule type" value="Genomic_DNA"/>
</dbReference>
<dbReference type="EMBL" id="CP111015">
    <property type="protein sequence ID" value="WAR02905.1"/>
    <property type="molecule type" value="Genomic_DNA"/>
</dbReference>
<dbReference type="Proteomes" id="UP001164746">
    <property type="component" value="Chromosome 4"/>
</dbReference>
<gene>
    <name evidence="2" type="ORF">MAR_009463</name>
    <name evidence="3" type="ORF">MAR_009466</name>
</gene>
<evidence type="ECO:0000256" key="1">
    <source>
        <dbReference type="SAM" id="MobiDB-lite"/>
    </source>
</evidence>
<name>A0ABY7DYT9_MYAAR</name>
<feature type="region of interest" description="Disordered" evidence="1">
    <location>
        <begin position="92"/>
        <end position="118"/>
    </location>
</feature>
<protein>
    <submittedName>
        <fullName evidence="3">Uncharacterized protein</fullName>
    </submittedName>
</protein>
<keyword evidence="4" id="KW-1185">Reference proteome</keyword>
<evidence type="ECO:0000313" key="2">
    <source>
        <dbReference type="EMBL" id="WAR02905.1"/>
    </source>
</evidence>
<evidence type="ECO:0000313" key="3">
    <source>
        <dbReference type="EMBL" id="WAR02908.1"/>
    </source>
</evidence>
<sequence length="118" mass="13150">MKPVYAHEIEPGIVVLQNENGDYFKILKEYDMKGGNQYGSLSCTKPEMTQPNRETEMLSSLPQSSCQPRDFPLHASAPPCLNDEVNSRMLERRSNGAEFRSVDFNLGSGTNPPPYGVP</sequence>
<evidence type="ECO:0000313" key="4">
    <source>
        <dbReference type="Proteomes" id="UP001164746"/>
    </source>
</evidence>